<dbReference type="eggNOG" id="ENOG5031XI3">
    <property type="taxonomic scope" value="Bacteria"/>
</dbReference>
<reference evidence="2 3" key="1">
    <citation type="submission" date="2012-08" db="EMBL/GenBank/DDBJ databases">
        <title>Whole genome shotgun sequence of Kineosphaera limosa NBRC 100340.</title>
        <authorList>
            <person name="Yoshida I."/>
            <person name="Isaki S."/>
            <person name="Hosoyama A."/>
            <person name="Tsuchikane K."/>
            <person name="Katsumata H."/>
            <person name="Ando Y."/>
            <person name="Ohji S."/>
            <person name="Hamada M."/>
            <person name="Tamura T."/>
            <person name="Yamazoe A."/>
            <person name="Yamazaki S."/>
            <person name="Fujita N."/>
        </authorList>
    </citation>
    <scope>NUCLEOTIDE SEQUENCE [LARGE SCALE GENOMIC DNA]</scope>
    <source>
        <strain evidence="2 3">NBRC 100340</strain>
    </source>
</reference>
<evidence type="ECO:0000313" key="3">
    <source>
        <dbReference type="Proteomes" id="UP000008366"/>
    </source>
</evidence>
<accession>K6VKT1</accession>
<dbReference type="GO" id="GO:0006355">
    <property type="term" value="P:regulation of DNA-templated transcription"/>
    <property type="evidence" value="ECO:0007669"/>
    <property type="project" value="InterPro"/>
</dbReference>
<dbReference type="OrthoDB" id="5147985at2"/>
<gene>
    <name evidence="2" type="ORF">KILIM_049_00160</name>
</gene>
<proteinExistence type="predicted"/>
<evidence type="ECO:0008006" key="4">
    <source>
        <dbReference type="Google" id="ProtNLM"/>
    </source>
</evidence>
<feature type="region of interest" description="Disordered" evidence="1">
    <location>
        <begin position="65"/>
        <end position="89"/>
    </location>
</feature>
<keyword evidence="3" id="KW-1185">Reference proteome</keyword>
<dbReference type="EMBL" id="BAHD01000049">
    <property type="protein sequence ID" value="GAB96798.1"/>
    <property type="molecule type" value="Genomic_DNA"/>
</dbReference>
<dbReference type="STRING" id="1184609.KILIM_049_00160"/>
<dbReference type="AlphaFoldDB" id="K6VKT1"/>
<organism evidence="2 3">
    <name type="scientific">Kineosphaera limosa NBRC 100340</name>
    <dbReference type="NCBI Taxonomy" id="1184609"/>
    <lineage>
        <taxon>Bacteria</taxon>
        <taxon>Bacillati</taxon>
        <taxon>Actinomycetota</taxon>
        <taxon>Actinomycetes</taxon>
        <taxon>Micrococcales</taxon>
        <taxon>Dermatophilaceae</taxon>
        <taxon>Kineosphaera</taxon>
    </lineage>
</organism>
<evidence type="ECO:0000256" key="1">
    <source>
        <dbReference type="SAM" id="MobiDB-lite"/>
    </source>
</evidence>
<protein>
    <recommendedName>
        <fullName evidence="4">Ribbon-helix-helix protein CopG domain-containing protein</fullName>
    </recommendedName>
</protein>
<dbReference type="Proteomes" id="UP000008366">
    <property type="component" value="Unassembled WGS sequence"/>
</dbReference>
<name>K6VKT1_9MICO</name>
<dbReference type="RefSeq" id="WP_006593330.1">
    <property type="nucleotide sequence ID" value="NZ_BAHD01000049.1"/>
</dbReference>
<dbReference type="Gene3D" id="1.10.1220.10">
    <property type="entry name" value="Met repressor-like"/>
    <property type="match status" value="1"/>
</dbReference>
<dbReference type="InterPro" id="IPR013321">
    <property type="entry name" value="Arc_rbn_hlx_hlx"/>
</dbReference>
<evidence type="ECO:0000313" key="2">
    <source>
        <dbReference type="EMBL" id="GAB96798.1"/>
    </source>
</evidence>
<sequence>MSLMERRLQLLLDAARYDKIATEARQSGRSVAAVIREAIDNRFPDDDAARRMRGARELLEMTAQPGDVAGESPSELKEAYAEALEESLS</sequence>
<comment type="caution">
    <text evidence="2">The sequence shown here is derived from an EMBL/GenBank/DDBJ whole genome shotgun (WGS) entry which is preliminary data.</text>
</comment>